<feature type="transmembrane region" description="Helical" evidence="1">
    <location>
        <begin position="57"/>
        <end position="76"/>
    </location>
</feature>
<protein>
    <submittedName>
        <fullName evidence="2">DUF368 domain-containing protein</fullName>
    </submittedName>
</protein>
<name>A0ABQ1PR28_9BACI</name>
<feature type="transmembrane region" description="Helical" evidence="1">
    <location>
        <begin position="249"/>
        <end position="268"/>
    </location>
</feature>
<feature type="transmembrane region" description="Helical" evidence="1">
    <location>
        <begin position="88"/>
        <end position="104"/>
    </location>
</feature>
<comment type="caution">
    <text evidence="2">The sequence shown here is derived from an EMBL/GenBank/DDBJ whole genome shotgun (WGS) entry which is preliminary data.</text>
</comment>
<evidence type="ECO:0000313" key="3">
    <source>
        <dbReference type="Proteomes" id="UP000619534"/>
    </source>
</evidence>
<feature type="transmembrane region" description="Helical" evidence="1">
    <location>
        <begin position="220"/>
        <end position="243"/>
    </location>
</feature>
<gene>
    <name evidence="2" type="ORF">GCM10007216_35080</name>
</gene>
<feature type="transmembrane region" description="Helical" evidence="1">
    <location>
        <begin position="116"/>
        <end position="136"/>
    </location>
</feature>
<dbReference type="Pfam" id="PF04018">
    <property type="entry name" value="VCA0040-like"/>
    <property type="match status" value="1"/>
</dbReference>
<feature type="transmembrane region" description="Helical" evidence="1">
    <location>
        <begin position="20"/>
        <end position="36"/>
    </location>
</feature>
<evidence type="ECO:0000313" key="2">
    <source>
        <dbReference type="EMBL" id="GGD01337.1"/>
    </source>
</evidence>
<dbReference type="InterPro" id="IPR007163">
    <property type="entry name" value="VCA0040-like"/>
</dbReference>
<dbReference type="EMBL" id="BMCJ01000007">
    <property type="protein sequence ID" value="GGD01337.1"/>
    <property type="molecule type" value="Genomic_DNA"/>
</dbReference>
<organism evidence="2 3">
    <name type="scientific">Thalassobacillus devorans</name>
    <dbReference type="NCBI Taxonomy" id="279813"/>
    <lineage>
        <taxon>Bacteria</taxon>
        <taxon>Bacillati</taxon>
        <taxon>Bacillota</taxon>
        <taxon>Bacilli</taxon>
        <taxon>Bacillales</taxon>
        <taxon>Bacillaceae</taxon>
        <taxon>Thalassobacillus</taxon>
    </lineage>
</organism>
<evidence type="ECO:0000256" key="1">
    <source>
        <dbReference type="SAM" id="Phobius"/>
    </source>
</evidence>
<keyword evidence="3" id="KW-1185">Reference proteome</keyword>
<dbReference type="Proteomes" id="UP000619534">
    <property type="component" value="Unassembled WGS sequence"/>
</dbReference>
<reference evidence="3" key="1">
    <citation type="journal article" date="2019" name="Int. J. Syst. Evol. Microbiol.">
        <title>The Global Catalogue of Microorganisms (GCM) 10K type strain sequencing project: providing services to taxonomists for standard genome sequencing and annotation.</title>
        <authorList>
            <consortium name="The Broad Institute Genomics Platform"/>
            <consortium name="The Broad Institute Genome Sequencing Center for Infectious Disease"/>
            <person name="Wu L."/>
            <person name="Ma J."/>
        </authorList>
    </citation>
    <scope>NUCLEOTIDE SEQUENCE [LARGE SCALE GENOMIC DNA]</scope>
    <source>
        <strain evidence="3">CCM 7282</strain>
    </source>
</reference>
<dbReference type="PANTHER" id="PTHR37308:SF1">
    <property type="entry name" value="POLYPRENYL-PHOSPHATE TRANSPORTER"/>
    <property type="match status" value="1"/>
</dbReference>
<keyword evidence="1" id="KW-0812">Transmembrane</keyword>
<keyword evidence="1" id="KW-1133">Transmembrane helix</keyword>
<proteinExistence type="predicted"/>
<sequence length="273" mass="29747">MKNFEWKNIYRGMLMGASDVVPGVSGGTIAVVLGIYDRWIEAINGIFSKRWKEHLGFLIPLLLGVGTALILLSRVIEWLFEHYPEPTQFFFLGLIIGVLPYLYHKADMKHTFQLKHYLLLLIGAAIVASMVFFQAGETEAMQNLTMENYILLFFSGWIASSAMVLPGISGSFLLLIIGVYTTVISGISDFRLDIIAVVGLGLVIGVVAMSKIVKFFLENYTAGTFAVIIGLVVGSVVVIFPGIPEGGGLIVASIVAFIGGLLAAYLLGRIEYT</sequence>
<keyword evidence="1" id="KW-0472">Membrane</keyword>
<feature type="transmembrane region" description="Helical" evidence="1">
    <location>
        <begin position="194"/>
        <end position="213"/>
    </location>
</feature>
<dbReference type="RefSeq" id="WP_062438971.1">
    <property type="nucleotide sequence ID" value="NZ_BMCJ01000007.1"/>
</dbReference>
<accession>A0ABQ1PR28</accession>
<dbReference type="PANTHER" id="PTHR37308">
    <property type="entry name" value="INTEGRAL MEMBRANE PROTEIN"/>
    <property type="match status" value="1"/>
</dbReference>